<comment type="function">
    <text evidence="7">Catalyzes the reduction of the glycolytic intermediate dihydroxyacetone phosphate (DHAP) to sn-glycerol 3-phosphate (G3P), the key precursor for phospholipid synthesis.</text>
</comment>
<feature type="binding site" evidence="7">
    <location>
        <position position="263"/>
    </location>
    <ligand>
        <name>sn-glycerol 3-phosphate</name>
        <dbReference type="ChEBI" id="CHEBI:57597"/>
    </ligand>
</feature>
<comment type="similarity">
    <text evidence="1 7 8">Belongs to the NAD-dependent glycerol-3-phosphate dehydrogenase family.</text>
</comment>
<dbReference type="NCBIfam" id="NF000946">
    <property type="entry name" value="PRK00094.2-4"/>
    <property type="match status" value="1"/>
</dbReference>
<reference evidence="12 13" key="1">
    <citation type="submission" date="2019-05" db="EMBL/GenBank/DDBJ databases">
        <title>Genome of Alcanivorax gelatiniphagus, an oil degrading marine bacteria.</title>
        <authorList>
            <person name="Kwon K.K."/>
        </authorList>
    </citation>
    <scope>NUCLEOTIDE SEQUENCE [LARGE SCALE GENOMIC DNA]</scope>
    <source>
        <strain evidence="12 13">MEBiC 08158</strain>
    </source>
</reference>
<name>A0ABY2XLX9_9GAMM</name>
<evidence type="ECO:0000256" key="5">
    <source>
        <dbReference type="ARBA" id="ARBA00023209"/>
    </source>
</evidence>
<dbReference type="InterPro" id="IPR006109">
    <property type="entry name" value="G3P_DH_NAD-dep_C"/>
</dbReference>
<dbReference type="Gene3D" id="3.40.50.720">
    <property type="entry name" value="NAD(P)-binding Rossmann-like Domain"/>
    <property type="match status" value="1"/>
</dbReference>
<comment type="catalytic activity">
    <reaction evidence="7 9">
        <text>sn-glycerol 3-phosphate + NADP(+) = dihydroxyacetone phosphate + NADPH + H(+)</text>
        <dbReference type="Rhea" id="RHEA:11096"/>
        <dbReference type="ChEBI" id="CHEBI:15378"/>
        <dbReference type="ChEBI" id="CHEBI:57597"/>
        <dbReference type="ChEBI" id="CHEBI:57642"/>
        <dbReference type="ChEBI" id="CHEBI:57783"/>
        <dbReference type="ChEBI" id="CHEBI:58349"/>
        <dbReference type="EC" id="1.1.1.94"/>
    </reaction>
</comment>
<dbReference type="PANTHER" id="PTHR11728">
    <property type="entry name" value="GLYCEROL-3-PHOSPHATE DEHYDROGENASE"/>
    <property type="match status" value="1"/>
</dbReference>
<evidence type="ECO:0000256" key="7">
    <source>
        <dbReference type="HAMAP-Rule" id="MF_00394"/>
    </source>
</evidence>
<evidence type="ECO:0000256" key="9">
    <source>
        <dbReference type="RuleBase" id="RU000439"/>
    </source>
</evidence>
<comment type="caution">
    <text evidence="7">Lacks conserved residue(s) required for the propagation of feature annotation.</text>
</comment>
<feature type="binding site" evidence="7">
    <location>
        <position position="147"/>
    </location>
    <ligand>
        <name>NADPH</name>
        <dbReference type="ChEBI" id="CHEBI:57783"/>
    </ligand>
</feature>
<dbReference type="PROSITE" id="PS00957">
    <property type="entry name" value="NAD_G3PDH"/>
    <property type="match status" value="1"/>
</dbReference>
<evidence type="ECO:0000256" key="1">
    <source>
        <dbReference type="ARBA" id="ARBA00011009"/>
    </source>
</evidence>
<feature type="binding site" evidence="7">
    <location>
        <position position="58"/>
    </location>
    <ligand>
        <name>NADPH</name>
        <dbReference type="ChEBI" id="CHEBI:57783"/>
    </ligand>
</feature>
<dbReference type="InterPro" id="IPR008927">
    <property type="entry name" value="6-PGluconate_DH-like_C_sf"/>
</dbReference>
<feature type="binding site" evidence="7">
    <location>
        <position position="262"/>
    </location>
    <ligand>
        <name>NADPH</name>
        <dbReference type="ChEBI" id="CHEBI:57783"/>
    </ligand>
</feature>
<dbReference type="SUPFAM" id="SSF51735">
    <property type="entry name" value="NAD(P)-binding Rossmann-fold domains"/>
    <property type="match status" value="1"/>
</dbReference>
<dbReference type="SUPFAM" id="SSF48179">
    <property type="entry name" value="6-phosphogluconate dehydrogenase C-terminal domain-like"/>
    <property type="match status" value="1"/>
</dbReference>
<keyword evidence="7" id="KW-0963">Cytoplasm</keyword>
<organism evidence="12 13">
    <name type="scientific">Alloalcanivorax gelatiniphagus</name>
    <dbReference type="NCBI Taxonomy" id="1194167"/>
    <lineage>
        <taxon>Bacteria</taxon>
        <taxon>Pseudomonadati</taxon>
        <taxon>Pseudomonadota</taxon>
        <taxon>Gammaproteobacteria</taxon>
        <taxon>Oceanospirillales</taxon>
        <taxon>Alcanivoracaceae</taxon>
        <taxon>Alloalcanivorax</taxon>
    </lineage>
</organism>
<evidence type="ECO:0000259" key="11">
    <source>
        <dbReference type="Pfam" id="PF07479"/>
    </source>
</evidence>
<dbReference type="InterPro" id="IPR013328">
    <property type="entry name" value="6PGD_dom2"/>
</dbReference>
<keyword evidence="2 7" id="KW-0444">Lipid biosynthesis</keyword>
<evidence type="ECO:0000256" key="3">
    <source>
        <dbReference type="ARBA" id="ARBA00023002"/>
    </source>
</evidence>
<feature type="binding site" evidence="7">
    <location>
        <position position="21"/>
    </location>
    <ligand>
        <name>NADPH</name>
        <dbReference type="ChEBI" id="CHEBI:57783"/>
    </ligand>
</feature>
<evidence type="ECO:0000259" key="10">
    <source>
        <dbReference type="Pfam" id="PF01210"/>
    </source>
</evidence>
<dbReference type="InterPro" id="IPR036291">
    <property type="entry name" value="NAD(P)-bd_dom_sf"/>
</dbReference>
<dbReference type="Gene3D" id="1.10.1040.10">
    <property type="entry name" value="N-(1-d-carboxylethyl)-l-norvaline Dehydrogenase, domain 2"/>
    <property type="match status" value="1"/>
</dbReference>
<dbReference type="EMBL" id="VCQT01000025">
    <property type="protein sequence ID" value="TMW13292.1"/>
    <property type="molecule type" value="Genomic_DNA"/>
</dbReference>
<accession>A0ABY2XLX9</accession>
<comment type="subcellular location">
    <subcellularLocation>
        <location evidence="7">Cytoplasm</location>
    </subcellularLocation>
</comment>
<feature type="binding site" evidence="7">
    <location>
        <position position="20"/>
    </location>
    <ligand>
        <name>NADPH</name>
        <dbReference type="ChEBI" id="CHEBI:57783"/>
    </ligand>
</feature>
<dbReference type="Pfam" id="PF01210">
    <property type="entry name" value="NAD_Gly3P_dh_N"/>
    <property type="match status" value="1"/>
</dbReference>
<feature type="binding site" evidence="7">
    <location>
        <position position="41"/>
    </location>
    <ligand>
        <name>NADPH</name>
        <dbReference type="ChEBI" id="CHEBI:57783"/>
    </ligand>
</feature>
<keyword evidence="7" id="KW-0521">NADP</keyword>
<sequence length="348" mass="37366">MEHNEQDQNRHTAAILGGGSFGTAMASILAENGHCTRLWVRDPETAAAINEDRENPRYLPGQSLPEGVQATESLDEVLDGADLVFVAVPSSAFVEVLRQARPKVAEGTLVVSCTKGIYEDGFLLMSQLLKREWEQARIGVLSGPNLAREIVERKFTGTVIASPDQALCQTVQTALGCDYFRVYDNPDIYGVELGGALKNIYAVASGMAAAIGIGENSRSFMLTRALAEMSRFAVELGANPLTFLGLSGVGDLIATCSSSLSRNYRLGHALGSGQDLDQALEALGQTAEGLNTIRLVATRARQLGVYMPLATALYEIIYEGKPLDTMIARLMGGEHKHDVEFSFHGGTA</sequence>
<comment type="pathway">
    <text evidence="7">Membrane lipid metabolism; glycerophospholipid metabolism.</text>
</comment>
<keyword evidence="5 7" id="KW-0594">Phospholipid biosynthesis</keyword>
<dbReference type="InterPro" id="IPR011128">
    <property type="entry name" value="G3P_DH_NAD-dep_N"/>
</dbReference>
<proteinExistence type="inferred from homology"/>
<dbReference type="PANTHER" id="PTHR11728:SF1">
    <property type="entry name" value="GLYCEROL-3-PHOSPHATE DEHYDROGENASE [NAD(+)] 2, CHLOROPLASTIC"/>
    <property type="match status" value="1"/>
</dbReference>
<keyword evidence="3 7" id="KW-0560">Oxidoreductase</keyword>
<keyword evidence="7 8" id="KW-0520">NAD</keyword>
<evidence type="ECO:0000256" key="4">
    <source>
        <dbReference type="ARBA" id="ARBA00023098"/>
    </source>
</evidence>
<evidence type="ECO:0000256" key="2">
    <source>
        <dbReference type="ARBA" id="ARBA00022516"/>
    </source>
</evidence>
<evidence type="ECO:0000313" key="12">
    <source>
        <dbReference type="EMBL" id="TMW13292.1"/>
    </source>
</evidence>
<dbReference type="Pfam" id="PF07479">
    <property type="entry name" value="NAD_Gly3P_dh_C"/>
    <property type="match status" value="1"/>
</dbReference>
<comment type="caution">
    <text evidence="12">The sequence shown here is derived from an EMBL/GenBank/DDBJ whole genome shotgun (WGS) entry which is preliminary data.</text>
</comment>
<evidence type="ECO:0000256" key="6">
    <source>
        <dbReference type="ARBA" id="ARBA00023264"/>
    </source>
</evidence>
<dbReference type="RefSeq" id="WP_138771885.1">
    <property type="nucleotide sequence ID" value="NZ_JBHSSX010000140.1"/>
</dbReference>
<dbReference type="NCBIfam" id="NF000942">
    <property type="entry name" value="PRK00094.1-4"/>
    <property type="match status" value="1"/>
</dbReference>
<dbReference type="HAMAP" id="MF_00394">
    <property type="entry name" value="NAD_Glyc3P_dehydrog"/>
    <property type="match status" value="1"/>
</dbReference>
<feature type="domain" description="Glycerol-3-phosphate dehydrogenase NAD-dependent N-terminal" evidence="10">
    <location>
        <begin position="14"/>
        <end position="167"/>
    </location>
</feature>
<keyword evidence="6 7" id="KW-1208">Phospholipid metabolism</keyword>
<feature type="domain" description="Glycerol-3-phosphate dehydrogenase NAD-dependent C-terminal" evidence="11">
    <location>
        <begin position="187"/>
        <end position="327"/>
    </location>
</feature>
<evidence type="ECO:0000313" key="13">
    <source>
        <dbReference type="Proteomes" id="UP000739180"/>
    </source>
</evidence>
<evidence type="ECO:0000256" key="8">
    <source>
        <dbReference type="RuleBase" id="RU000437"/>
    </source>
</evidence>
<feature type="binding site" evidence="7">
    <location>
        <position position="115"/>
    </location>
    <ligand>
        <name>NADPH</name>
        <dbReference type="ChEBI" id="CHEBI:57783"/>
    </ligand>
</feature>
<feature type="binding site" evidence="7">
    <location>
        <position position="288"/>
    </location>
    <ligand>
        <name>NADPH</name>
        <dbReference type="ChEBI" id="CHEBI:57783"/>
    </ligand>
</feature>
<dbReference type="PIRSF" id="PIRSF000114">
    <property type="entry name" value="Glycerol-3-P_dh"/>
    <property type="match status" value="1"/>
</dbReference>
<feature type="binding site" evidence="7">
    <location>
        <position position="251"/>
    </location>
    <ligand>
        <name>sn-glycerol 3-phosphate</name>
        <dbReference type="ChEBI" id="CHEBI:57597"/>
    </ligand>
</feature>
<comment type="catalytic activity">
    <reaction evidence="7">
        <text>sn-glycerol 3-phosphate + NAD(+) = dihydroxyacetone phosphate + NADH + H(+)</text>
        <dbReference type="Rhea" id="RHEA:11092"/>
        <dbReference type="ChEBI" id="CHEBI:15378"/>
        <dbReference type="ChEBI" id="CHEBI:57540"/>
        <dbReference type="ChEBI" id="CHEBI:57597"/>
        <dbReference type="ChEBI" id="CHEBI:57642"/>
        <dbReference type="ChEBI" id="CHEBI:57945"/>
        <dbReference type="EC" id="1.1.1.94"/>
    </reaction>
</comment>
<feature type="active site" description="Proton acceptor" evidence="7">
    <location>
        <position position="198"/>
    </location>
</feature>
<feature type="binding site" evidence="7">
    <location>
        <position position="198"/>
    </location>
    <ligand>
        <name>sn-glycerol 3-phosphate</name>
        <dbReference type="ChEBI" id="CHEBI:57597"/>
    </ligand>
</feature>
<dbReference type="PRINTS" id="PR00077">
    <property type="entry name" value="GPDHDRGNASE"/>
</dbReference>
<dbReference type="InterPro" id="IPR006168">
    <property type="entry name" value="G3P_DH_NAD-dep"/>
</dbReference>
<dbReference type="Proteomes" id="UP000739180">
    <property type="component" value="Unassembled WGS sequence"/>
</dbReference>
<dbReference type="EC" id="1.1.1.94" evidence="7"/>
<keyword evidence="4 7" id="KW-0443">Lipid metabolism</keyword>
<feature type="binding site" evidence="7">
    <location>
        <position position="115"/>
    </location>
    <ligand>
        <name>sn-glycerol 3-phosphate</name>
        <dbReference type="ChEBI" id="CHEBI:57597"/>
    </ligand>
</feature>
<dbReference type="NCBIfam" id="NF000940">
    <property type="entry name" value="PRK00094.1-2"/>
    <property type="match status" value="1"/>
</dbReference>
<feature type="binding site" evidence="7">
    <location>
        <position position="261"/>
    </location>
    <ligand>
        <name>sn-glycerol 3-phosphate</name>
        <dbReference type="ChEBI" id="CHEBI:57597"/>
    </ligand>
</feature>
<protein>
    <recommendedName>
        <fullName evidence="7">Glycerol-3-phosphate dehydrogenase [NAD(P)+]</fullName>
        <ecNumber evidence="7">1.1.1.94</ecNumber>
    </recommendedName>
    <alternativeName>
        <fullName evidence="7">NAD(P)(+)-dependent glycerol-3-phosphate dehydrogenase</fullName>
    </alternativeName>
    <alternativeName>
        <fullName evidence="7">NAD(P)H-dependent dihydroxyacetone-phosphate reductase</fullName>
    </alternativeName>
</protein>
<gene>
    <name evidence="7" type="primary">gpsA</name>
    <name evidence="12" type="ORF">FGS76_06875</name>
</gene>
<keyword evidence="7" id="KW-0547">Nucleotide-binding</keyword>
<feature type="binding site" evidence="7">
    <location>
        <position position="143"/>
    </location>
    <ligand>
        <name>sn-glycerol 3-phosphate</name>
        <dbReference type="ChEBI" id="CHEBI:57597"/>
    </ligand>
</feature>
<dbReference type="GO" id="GO:0047952">
    <property type="term" value="F:glycerol-3-phosphate dehydrogenase [NAD(P)+] activity"/>
    <property type="evidence" value="ECO:0007669"/>
    <property type="project" value="UniProtKB-EC"/>
</dbReference>
<feature type="binding site" evidence="7">
    <location>
        <position position="262"/>
    </location>
    <ligand>
        <name>sn-glycerol 3-phosphate</name>
        <dbReference type="ChEBI" id="CHEBI:57597"/>
    </ligand>
</feature>
<keyword evidence="13" id="KW-1185">Reference proteome</keyword>